<evidence type="ECO:0000313" key="1">
    <source>
        <dbReference type="EMBL" id="TDE08651.1"/>
    </source>
</evidence>
<organism evidence="2 3">
    <name type="scientific">Dyadobacter psychrotolerans</name>
    <dbReference type="NCBI Taxonomy" id="2541721"/>
    <lineage>
        <taxon>Bacteria</taxon>
        <taxon>Pseudomonadati</taxon>
        <taxon>Bacteroidota</taxon>
        <taxon>Cytophagia</taxon>
        <taxon>Cytophagales</taxon>
        <taxon>Spirosomataceae</taxon>
        <taxon>Dyadobacter</taxon>
    </lineage>
</organism>
<comment type="caution">
    <text evidence="2">The sequence shown here is derived from an EMBL/GenBank/DDBJ whole genome shotgun (WGS) entry which is preliminary data.</text>
</comment>
<proteinExistence type="predicted"/>
<sequence>MKYADIIKESIADLLFMEKREKNAMRRDRIRFIRSLKMGEYRSQARAGAAIGLGERQSQRLWNSYVKGGIKELLSTYSDRWWGKLSSV</sequence>
<dbReference type="AlphaFoldDB" id="A0A4V2Z3N5"/>
<accession>A0A4V2Z3N5</accession>
<evidence type="ECO:0000313" key="2">
    <source>
        <dbReference type="EMBL" id="TDE13398.1"/>
    </source>
</evidence>
<gene>
    <name evidence="2" type="ORF">E0F88_20410</name>
    <name evidence="1" type="ORF">E0F88_31980</name>
</gene>
<dbReference type="Proteomes" id="UP000294850">
    <property type="component" value="Unassembled WGS sequence"/>
</dbReference>
<name>A0A4V2Z3N5_9BACT</name>
<dbReference type="EMBL" id="SMFL01000024">
    <property type="protein sequence ID" value="TDE08651.1"/>
    <property type="molecule type" value="Genomic_DNA"/>
</dbReference>
<keyword evidence="3" id="KW-1185">Reference proteome</keyword>
<evidence type="ECO:0000313" key="3">
    <source>
        <dbReference type="Proteomes" id="UP000294850"/>
    </source>
</evidence>
<protein>
    <submittedName>
        <fullName evidence="2">Uncharacterized protein</fullName>
    </submittedName>
</protein>
<dbReference type="RefSeq" id="WP_131960120.1">
    <property type="nucleotide sequence ID" value="NZ_SMFL01000007.1"/>
</dbReference>
<dbReference type="EMBL" id="SMFL01000007">
    <property type="protein sequence ID" value="TDE13398.1"/>
    <property type="molecule type" value="Genomic_DNA"/>
</dbReference>
<feature type="non-terminal residue" evidence="2">
    <location>
        <position position="88"/>
    </location>
</feature>
<reference evidence="2 3" key="1">
    <citation type="submission" date="2019-03" db="EMBL/GenBank/DDBJ databases">
        <title>Dyadobacter AR-3-6 sp. nov., isolated from arctic soil.</title>
        <authorList>
            <person name="Chaudhary D.K."/>
        </authorList>
    </citation>
    <scope>NUCLEOTIDE SEQUENCE [LARGE SCALE GENOMIC DNA]</scope>
    <source>
        <strain evidence="2 3">AR-3-6</strain>
    </source>
</reference>
<dbReference type="OrthoDB" id="961580at2"/>